<sequence>MSTDNLIKMANQIGQYFATQPDQEQAVLGVRNHLQMFWAPSMRRELLAWQMEHKGADLHPLVQAAVIGAGWEAQPAG</sequence>
<dbReference type="Pfam" id="PF11390">
    <property type="entry name" value="FdsD"/>
    <property type="match status" value="1"/>
</dbReference>
<accession>A0A5E6XKI4</accession>
<dbReference type="Proteomes" id="UP000326729">
    <property type="component" value="Unassembled WGS sequence"/>
</dbReference>
<dbReference type="OrthoDB" id="8527650at2"/>
<name>A0A5E6XKI4_PSEFL</name>
<dbReference type="RefSeq" id="WP_150718974.1">
    <property type="nucleotide sequence ID" value="NZ_CABVGY010000046.1"/>
</dbReference>
<dbReference type="EMBL" id="CABVGY010000046">
    <property type="protein sequence ID" value="VVN41928.1"/>
    <property type="molecule type" value="Genomic_DNA"/>
</dbReference>
<dbReference type="AlphaFoldDB" id="A0A5E6XKI4"/>
<evidence type="ECO:0008006" key="3">
    <source>
        <dbReference type="Google" id="ProtNLM"/>
    </source>
</evidence>
<evidence type="ECO:0000313" key="2">
    <source>
        <dbReference type="Proteomes" id="UP000326729"/>
    </source>
</evidence>
<reference evidence="1 2" key="1">
    <citation type="submission" date="2019-09" db="EMBL/GenBank/DDBJ databases">
        <authorList>
            <person name="Chandra G."/>
            <person name="Truman W A."/>
        </authorList>
    </citation>
    <scope>NUCLEOTIDE SEQUENCE [LARGE SCALE GENOMIC DNA]</scope>
    <source>
        <strain evidence="1">PS659</strain>
    </source>
</reference>
<organism evidence="1 2">
    <name type="scientific">Pseudomonas fluorescens</name>
    <dbReference type="NCBI Taxonomy" id="294"/>
    <lineage>
        <taxon>Bacteria</taxon>
        <taxon>Pseudomonadati</taxon>
        <taxon>Pseudomonadota</taxon>
        <taxon>Gammaproteobacteria</taxon>
        <taxon>Pseudomonadales</taxon>
        <taxon>Pseudomonadaceae</taxon>
        <taxon>Pseudomonas</taxon>
    </lineage>
</organism>
<evidence type="ECO:0000313" key="1">
    <source>
        <dbReference type="EMBL" id="VVN41928.1"/>
    </source>
</evidence>
<protein>
    <recommendedName>
        <fullName evidence="3">Formate dehydrogenase</fullName>
    </recommendedName>
</protein>
<proteinExistence type="predicted"/>
<gene>
    <name evidence="1" type="ORF">PS659_05504</name>
</gene>
<dbReference type="InterPro" id="IPR021074">
    <property type="entry name" value="Formate_DH_dsu"/>
</dbReference>